<comment type="subcellular location">
    <subcellularLocation>
        <location evidence="1 7">Cell outer membrane</location>
        <topology evidence="1 7">Multi-pass membrane protein</topology>
    </subcellularLocation>
</comment>
<evidence type="ECO:0000313" key="10">
    <source>
        <dbReference type="EMBL" id="QHT69666.1"/>
    </source>
</evidence>
<dbReference type="AlphaFoldDB" id="A0A6C0GNR0"/>
<dbReference type="InterPro" id="IPR023997">
    <property type="entry name" value="TonB-dep_OMP_SusC/RagA_CS"/>
</dbReference>
<evidence type="ECO:0000256" key="4">
    <source>
        <dbReference type="ARBA" id="ARBA00022692"/>
    </source>
</evidence>
<dbReference type="SUPFAM" id="SSF56935">
    <property type="entry name" value="Porins"/>
    <property type="match status" value="1"/>
</dbReference>
<comment type="similarity">
    <text evidence="7">Belongs to the TonB-dependent receptor family.</text>
</comment>
<dbReference type="InterPro" id="IPR023996">
    <property type="entry name" value="TonB-dep_OMP_SusC/RagA"/>
</dbReference>
<dbReference type="EMBL" id="CP048222">
    <property type="protein sequence ID" value="QHT69666.1"/>
    <property type="molecule type" value="Genomic_DNA"/>
</dbReference>
<organism evidence="10 11">
    <name type="scientific">Rhodocytophaga rosea</name>
    <dbReference type="NCBI Taxonomy" id="2704465"/>
    <lineage>
        <taxon>Bacteria</taxon>
        <taxon>Pseudomonadati</taxon>
        <taxon>Bacteroidota</taxon>
        <taxon>Cytophagia</taxon>
        <taxon>Cytophagales</taxon>
        <taxon>Rhodocytophagaceae</taxon>
        <taxon>Rhodocytophaga</taxon>
    </lineage>
</organism>
<sequence>MNKKIYKMKALPLLLAAMLIGGLECQAQVQAMRIDKIPSHQPAMVVAVNNPADFSNGTNLLQAENRNKMEGISKPVDIQISGKVTDESGTGLPGVNVLIKGTATGTTTSAEGNYSLTAPDGNGTLVFSYIGYATQEVAINNRSAINVSLVPDVQSLSEVVVVGYQTQKRSDIVGAVGVVDTDEIKKVQAGSVGELLQGRAAGVTVTSSGAPGQASAIKIRGTNSINGQDSPLYVIDGMFINGAFPDFNPNDVESIQVLKDAAATAMYGSRGMNGVVIITTKRGKQGAPAISYNTYVGAQTVPRRLPLMNAAQFKQAITTAYANNGEPAPTLSENVDTDWQDAMFKTGLITDHNLTVSGGGENASYLVSGNFFFQDGTIKGPSFRRYQIRVNTDMKKGRIRIGENLMLSRNLTSNVNGLPFLDVLQMFPTIPVYDPNNRSGYGYGRGNLNNTFATNPVGLQEHYSNKTTSAKVFGSAFAEVTIFDFLTYKLNMGLDYSQFSTKYFERIGALRQNNPDGGPAFVDDRAGEFFNILVENTLNFNKTFGKHSLSALVGYTQQKDNYKEVFAHIEGINGEYWVQNNGTTSPRTNGFMNQRTLASWLGSINYSFADKYLIQLNARRDGSSIFTDDNQYGVFPSASLGWRVSKEGFMQAAPFISDLKLRASYGEVGSQAIGILDNFAEGPYRISPTIDYNQNYIFNNGIALGAINRQLVNPNIKWERKATTNVGIDVALLENRILFSADYFISRTKDLLLEVPIPLTAGNTGVNPIDNLASIQNKGVEFALTYQNQVGQFKYSASANVTSIRNKVLGLIPANNNQPIYGNLQLIRLAVDEPISFYALKMDGIYQNQAEVDASGIQGVAPGDIRFIDTNGDKVINLEGDRQRVGSPFPTLEYGLNLTGSYMGFDLTAFFAGVGGNKIFNEGRWWNGRSDDNFNYRSDEPFWTGEGTSNTVPKPKHGGSGLNAVVQSDRWIEKGDYLRLKTVQLGYSLPASLVQNLKVFSNLRVYVSGQNVFTITKYKGYSPEVTGAFGRTRSLDRGQDIGNFPAPRILSAGLQAGF</sequence>
<dbReference type="KEGG" id="rhoz:GXP67_24965"/>
<dbReference type="Gene3D" id="2.60.40.1120">
    <property type="entry name" value="Carboxypeptidase-like, regulatory domain"/>
    <property type="match status" value="1"/>
</dbReference>
<dbReference type="Gene3D" id="2.170.130.10">
    <property type="entry name" value="TonB-dependent receptor, plug domain"/>
    <property type="match status" value="1"/>
</dbReference>
<dbReference type="RefSeq" id="WP_162445650.1">
    <property type="nucleotide sequence ID" value="NZ_CP048222.1"/>
</dbReference>
<proteinExistence type="inferred from homology"/>
<dbReference type="InterPro" id="IPR012910">
    <property type="entry name" value="Plug_dom"/>
</dbReference>
<dbReference type="SUPFAM" id="SSF49464">
    <property type="entry name" value="Carboxypeptidase regulatory domain-like"/>
    <property type="match status" value="1"/>
</dbReference>
<accession>A0A6C0GNR0</accession>
<dbReference type="Gene3D" id="2.40.170.20">
    <property type="entry name" value="TonB-dependent receptor, beta-barrel domain"/>
    <property type="match status" value="1"/>
</dbReference>
<keyword evidence="4 7" id="KW-0812">Transmembrane</keyword>
<evidence type="ECO:0000256" key="8">
    <source>
        <dbReference type="SAM" id="SignalP"/>
    </source>
</evidence>
<dbReference type="Proteomes" id="UP000480178">
    <property type="component" value="Chromosome"/>
</dbReference>
<dbReference type="PROSITE" id="PS52016">
    <property type="entry name" value="TONB_DEPENDENT_REC_3"/>
    <property type="match status" value="1"/>
</dbReference>
<keyword evidence="6 7" id="KW-0998">Cell outer membrane</keyword>
<keyword evidence="11" id="KW-1185">Reference proteome</keyword>
<dbReference type="Pfam" id="PF13715">
    <property type="entry name" value="CarbopepD_reg_2"/>
    <property type="match status" value="1"/>
</dbReference>
<dbReference type="InterPro" id="IPR036942">
    <property type="entry name" value="Beta-barrel_TonB_sf"/>
</dbReference>
<evidence type="ECO:0000256" key="5">
    <source>
        <dbReference type="ARBA" id="ARBA00023136"/>
    </source>
</evidence>
<keyword evidence="5 7" id="KW-0472">Membrane</keyword>
<feature type="domain" description="TonB-dependent receptor plug" evidence="9">
    <location>
        <begin position="170"/>
        <end position="275"/>
    </location>
</feature>
<dbReference type="InterPro" id="IPR008969">
    <property type="entry name" value="CarboxyPept-like_regulatory"/>
</dbReference>
<keyword evidence="10" id="KW-0675">Receptor</keyword>
<evidence type="ECO:0000256" key="6">
    <source>
        <dbReference type="ARBA" id="ARBA00023237"/>
    </source>
</evidence>
<keyword evidence="8" id="KW-0732">Signal</keyword>
<keyword evidence="2 7" id="KW-0813">Transport</keyword>
<evidence type="ECO:0000256" key="7">
    <source>
        <dbReference type="PROSITE-ProRule" id="PRU01360"/>
    </source>
</evidence>
<feature type="signal peptide" evidence="8">
    <location>
        <begin position="1"/>
        <end position="27"/>
    </location>
</feature>
<dbReference type="NCBIfam" id="TIGR04057">
    <property type="entry name" value="SusC_RagA_signa"/>
    <property type="match status" value="1"/>
</dbReference>
<dbReference type="InterPro" id="IPR039426">
    <property type="entry name" value="TonB-dep_rcpt-like"/>
</dbReference>
<reference evidence="10 11" key="1">
    <citation type="submission" date="2020-01" db="EMBL/GenBank/DDBJ databases">
        <authorList>
            <person name="Kim M.K."/>
        </authorList>
    </citation>
    <scope>NUCLEOTIDE SEQUENCE [LARGE SCALE GENOMIC DNA]</scope>
    <source>
        <strain evidence="10 11">172606-1</strain>
    </source>
</reference>
<dbReference type="GO" id="GO:0009279">
    <property type="term" value="C:cell outer membrane"/>
    <property type="evidence" value="ECO:0007669"/>
    <property type="project" value="UniProtKB-SubCell"/>
</dbReference>
<evidence type="ECO:0000259" key="9">
    <source>
        <dbReference type="Pfam" id="PF07715"/>
    </source>
</evidence>
<gene>
    <name evidence="10" type="ORF">GXP67_24965</name>
</gene>
<feature type="chain" id="PRO_5025601581" evidence="8">
    <location>
        <begin position="28"/>
        <end position="1058"/>
    </location>
</feature>
<protein>
    <submittedName>
        <fullName evidence="10">TonB-dependent receptor</fullName>
    </submittedName>
</protein>
<evidence type="ECO:0000256" key="1">
    <source>
        <dbReference type="ARBA" id="ARBA00004571"/>
    </source>
</evidence>
<evidence type="ECO:0000256" key="2">
    <source>
        <dbReference type="ARBA" id="ARBA00022448"/>
    </source>
</evidence>
<evidence type="ECO:0000256" key="3">
    <source>
        <dbReference type="ARBA" id="ARBA00022452"/>
    </source>
</evidence>
<dbReference type="Pfam" id="PF07715">
    <property type="entry name" value="Plug"/>
    <property type="match status" value="1"/>
</dbReference>
<dbReference type="NCBIfam" id="TIGR04056">
    <property type="entry name" value="OMP_RagA_SusC"/>
    <property type="match status" value="1"/>
</dbReference>
<evidence type="ECO:0000313" key="11">
    <source>
        <dbReference type="Proteomes" id="UP000480178"/>
    </source>
</evidence>
<keyword evidence="3 7" id="KW-1134">Transmembrane beta strand</keyword>
<dbReference type="InterPro" id="IPR037066">
    <property type="entry name" value="Plug_dom_sf"/>
</dbReference>
<name>A0A6C0GNR0_9BACT</name>